<proteinExistence type="predicted"/>
<protein>
    <recommendedName>
        <fullName evidence="1">1-alkyl-2-acetylglycerophosphocholine esterase</fullName>
        <ecNumber evidence="1">3.1.1.47</ecNumber>
    </recommendedName>
</protein>
<dbReference type="GO" id="GO:0016042">
    <property type="term" value="P:lipid catabolic process"/>
    <property type="evidence" value="ECO:0007669"/>
    <property type="project" value="UniProtKB-KW"/>
</dbReference>
<dbReference type="PANTHER" id="PTHR10272">
    <property type="entry name" value="PLATELET-ACTIVATING FACTOR ACETYLHYDROLASE"/>
    <property type="match status" value="1"/>
</dbReference>
<dbReference type="AlphaFoldDB" id="A0A084AU63"/>
<dbReference type="InterPro" id="IPR029058">
    <property type="entry name" value="AB_hydrolase_fold"/>
</dbReference>
<organism evidence="6 7">
    <name type="scientific">Stachybotrys chartarum (strain CBS 109288 / IBT 7711)</name>
    <name type="common">Toxic black mold</name>
    <name type="synonym">Stilbospora chartarum</name>
    <dbReference type="NCBI Taxonomy" id="1280523"/>
    <lineage>
        <taxon>Eukaryota</taxon>
        <taxon>Fungi</taxon>
        <taxon>Dikarya</taxon>
        <taxon>Ascomycota</taxon>
        <taxon>Pezizomycotina</taxon>
        <taxon>Sordariomycetes</taxon>
        <taxon>Hypocreomycetidae</taxon>
        <taxon>Hypocreales</taxon>
        <taxon>Stachybotryaceae</taxon>
        <taxon>Stachybotrys</taxon>
    </lineage>
</organism>
<gene>
    <name evidence="6" type="ORF">S7711_03783</name>
</gene>
<dbReference type="Proteomes" id="UP000028045">
    <property type="component" value="Unassembled WGS sequence"/>
</dbReference>
<keyword evidence="7" id="KW-1185">Reference proteome</keyword>
<dbReference type="HOGENOM" id="CLU_026278_0_0_1"/>
<keyword evidence="5" id="KW-0732">Signal</keyword>
<evidence type="ECO:0000256" key="2">
    <source>
        <dbReference type="ARBA" id="ARBA00022801"/>
    </source>
</evidence>
<sequence length="376" mass="41452">MKSSIIAVLYLLGLTCAGAALLPAPDTPYRVRWTSEELVDHDRMDPFNSSHPRRLMISRFTPVRVQECVKSCQVRYMEPLVAKDMDRSYRNYLGSDWPDNVFGELEIEVCCEDKARQSNFPLVLFGPGFAASRQLFSSLAQHLSGMGFEVVVMDHPYETNVVVFPDGTVINGGRVDYNETAELGLDVRSADASFVLNALRIGRRDKVAMIGMSFGGAAAAITMLDDSRIVGGVNLDGSMYGRALDLGTDRPFLIIGSTGHNSSAVDLDGSWARFWQATEKLHPSAWMTELNLAGSIHATFSDSGPIGDVTGLRDIERLRQLAFGQITGARAFKILREYLSDFMRFSLGLGREGLLAGPSSKYPDVIFFRQSQPSEL</sequence>
<evidence type="ECO:0000256" key="4">
    <source>
        <dbReference type="ARBA" id="ARBA00023098"/>
    </source>
</evidence>
<name>A0A084AU63_STACB</name>
<evidence type="ECO:0000256" key="1">
    <source>
        <dbReference type="ARBA" id="ARBA00013201"/>
    </source>
</evidence>
<evidence type="ECO:0000256" key="3">
    <source>
        <dbReference type="ARBA" id="ARBA00022963"/>
    </source>
</evidence>
<dbReference type="SUPFAM" id="SSF53474">
    <property type="entry name" value="alpha/beta-Hydrolases"/>
    <property type="match status" value="1"/>
</dbReference>
<dbReference type="EC" id="3.1.1.47" evidence="1"/>
<dbReference type="Gene3D" id="3.40.50.1820">
    <property type="entry name" value="alpha/beta hydrolase"/>
    <property type="match status" value="1"/>
</dbReference>
<evidence type="ECO:0000313" key="6">
    <source>
        <dbReference type="EMBL" id="KEY68842.1"/>
    </source>
</evidence>
<dbReference type="OrthoDB" id="2363873at2759"/>
<dbReference type="GO" id="GO:0003847">
    <property type="term" value="F:1-alkyl-2-acetylglycerophosphocholine esterase activity"/>
    <property type="evidence" value="ECO:0007669"/>
    <property type="project" value="UniProtKB-EC"/>
</dbReference>
<keyword evidence="2" id="KW-0378">Hydrolase</keyword>
<feature type="chain" id="PRO_5001771327" description="1-alkyl-2-acetylglycerophosphocholine esterase" evidence="5">
    <location>
        <begin position="20"/>
        <end position="376"/>
    </location>
</feature>
<reference evidence="6 7" key="1">
    <citation type="journal article" date="2014" name="BMC Genomics">
        <title>Comparative genome sequencing reveals chemotype-specific gene clusters in the toxigenic black mold Stachybotrys.</title>
        <authorList>
            <person name="Semeiks J."/>
            <person name="Borek D."/>
            <person name="Otwinowski Z."/>
            <person name="Grishin N.V."/>
        </authorList>
    </citation>
    <scope>NUCLEOTIDE SEQUENCE [LARGE SCALE GENOMIC DNA]</scope>
    <source>
        <strain evidence="7">CBS 109288 / IBT 7711</strain>
    </source>
</reference>
<dbReference type="Pfam" id="PF03403">
    <property type="entry name" value="PAF-AH_p_II"/>
    <property type="match status" value="1"/>
</dbReference>
<accession>A0A084AU63</accession>
<dbReference type="PANTHER" id="PTHR10272:SF14">
    <property type="entry name" value="PAF ACETYLHYDROLASE FAMILY PROTEIN"/>
    <property type="match status" value="1"/>
</dbReference>
<keyword evidence="4" id="KW-0443">Lipid metabolism</keyword>
<feature type="signal peptide" evidence="5">
    <location>
        <begin position="1"/>
        <end position="19"/>
    </location>
</feature>
<evidence type="ECO:0000256" key="5">
    <source>
        <dbReference type="SAM" id="SignalP"/>
    </source>
</evidence>
<evidence type="ECO:0000313" key="7">
    <source>
        <dbReference type="Proteomes" id="UP000028045"/>
    </source>
</evidence>
<dbReference type="EMBL" id="KL648556">
    <property type="protein sequence ID" value="KEY68842.1"/>
    <property type="molecule type" value="Genomic_DNA"/>
</dbReference>
<keyword evidence="3" id="KW-0442">Lipid degradation</keyword>